<comment type="caution">
    <text evidence="2">The sequence shown here is derived from an EMBL/GenBank/DDBJ whole genome shotgun (WGS) entry which is preliminary data.</text>
</comment>
<gene>
    <name evidence="2" type="ORF">PSALAMII_LOCUS9389</name>
</gene>
<name>A0A9W4JT97_9EURO</name>
<dbReference type="Proteomes" id="UP001152646">
    <property type="component" value="Unassembled WGS sequence"/>
</dbReference>
<organism evidence="2 3">
    <name type="scientific">Penicillium salamii</name>
    <dbReference type="NCBI Taxonomy" id="1612424"/>
    <lineage>
        <taxon>Eukaryota</taxon>
        <taxon>Fungi</taxon>
        <taxon>Dikarya</taxon>
        <taxon>Ascomycota</taxon>
        <taxon>Pezizomycotina</taxon>
        <taxon>Eurotiomycetes</taxon>
        <taxon>Eurotiomycetidae</taxon>
        <taxon>Eurotiales</taxon>
        <taxon>Aspergillaceae</taxon>
        <taxon>Penicillium</taxon>
    </lineage>
</organism>
<sequence length="158" mass="17767">MPSTPQASKIPRPGTLSPRASQGNKTPDGSPEHNPHPAPAPAPAPVPGEYPLVSHLTKGLEDCDWSQLQDKYDDAMEQHGRVEENLRMETARLMEVFMAWSQTTVAQDENRALKRFKTQMQHVQNSEVNVDKKKQHYAEVVKAFQTALALLNDQMKIR</sequence>
<accession>A0A9W4JT97</accession>
<dbReference type="AlphaFoldDB" id="A0A9W4JT97"/>
<proteinExistence type="predicted"/>
<feature type="compositionally biased region" description="Pro residues" evidence="1">
    <location>
        <begin position="36"/>
        <end position="48"/>
    </location>
</feature>
<feature type="compositionally biased region" description="Polar residues" evidence="1">
    <location>
        <begin position="18"/>
        <end position="27"/>
    </location>
</feature>
<protein>
    <submittedName>
        <fullName evidence="2">Uncharacterized protein</fullName>
    </submittedName>
</protein>
<evidence type="ECO:0000256" key="1">
    <source>
        <dbReference type="SAM" id="MobiDB-lite"/>
    </source>
</evidence>
<dbReference type="OrthoDB" id="5335351at2759"/>
<feature type="region of interest" description="Disordered" evidence="1">
    <location>
        <begin position="1"/>
        <end position="52"/>
    </location>
</feature>
<evidence type="ECO:0000313" key="3">
    <source>
        <dbReference type="Proteomes" id="UP001152646"/>
    </source>
</evidence>
<reference evidence="2" key="1">
    <citation type="submission" date="2021-07" db="EMBL/GenBank/DDBJ databases">
        <authorList>
            <person name="Branca A.L. A."/>
        </authorList>
    </citation>
    <scope>NUCLEOTIDE SEQUENCE</scope>
</reference>
<evidence type="ECO:0000313" key="2">
    <source>
        <dbReference type="EMBL" id="CAG8413083.1"/>
    </source>
</evidence>
<dbReference type="EMBL" id="CAJVPA010000222">
    <property type="protein sequence ID" value="CAG8413083.1"/>
    <property type="molecule type" value="Genomic_DNA"/>
</dbReference>